<evidence type="ECO:0000256" key="5">
    <source>
        <dbReference type="ARBA" id="ARBA00022705"/>
    </source>
</evidence>
<evidence type="ECO:0000313" key="16">
    <source>
        <dbReference type="Proteomes" id="UP000604730"/>
    </source>
</evidence>
<dbReference type="EC" id="2.7.7.101" evidence="12"/>
<evidence type="ECO:0000256" key="4">
    <source>
        <dbReference type="ARBA" id="ARBA00022695"/>
    </source>
</evidence>
<evidence type="ECO:0000256" key="2">
    <source>
        <dbReference type="ARBA" id="ARBA00022515"/>
    </source>
</evidence>
<dbReference type="SMART" id="SM00493">
    <property type="entry name" value="TOPRIM"/>
    <property type="match status" value="1"/>
</dbReference>
<comment type="domain">
    <text evidence="12">Contains an N-terminal zinc-binding domain, a central core domain that contains the primase activity, and a C-terminal DnaB-binding domain.</text>
</comment>
<dbReference type="SUPFAM" id="SSF57783">
    <property type="entry name" value="Zinc beta-ribbon"/>
    <property type="match status" value="1"/>
</dbReference>
<evidence type="ECO:0000256" key="8">
    <source>
        <dbReference type="ARBA" id="ARBA00022833"/>
    </source>
</evidence>
<feature type="zinc finger region" description="CHC2-type" evidence="12">
    <location>
        <begin position="38"/>
        <end position="62"/>
    </location>
</feature>
<gene>
    <name evidence="12" type="primary">dnaG</name>
    <name evidence="15" type="ORF">JJN12_07435</name>
</gene>
<evidence type="ECO:0000256" key="6">
    <source>
        <dbReference type="ARBA" id="ARBA00022723"/>
    </source>
</evidence>
<dbReference type="PROSITE" id="PS50880">
    <property type="entry name" value="TOPRIM"/>
    <property type="match status" value="1"/>
</dbReference>
<dbReference type="Pfam" id="PF13155">
    <property type="entry name" value="Toprim_2"/>
    <property type="match status" value="1"/>
</dbReference>
<comment type="subunit">
    <text evidence="12">Monomer. Interacts with DnaB.</text>
</comment>
<dbReference type="InterPro" id="IPR019475">
    <property type="entry name" value="DNA_primase_DnaB-bd"/>
</dbReference>
<evidence type="ECO:0000313" key="15">
    <source>
        <dbReference type="EMBL" id="MBK5897607.1"/>
    </source>
</evidence>
<comment type="similarity">
    <text evidence="12 13">Belongs to the DnaG primase family.</text>
</comment>
<dbReference type="PANTHER" id="PTHR30313">
    <property type="entry name" value="DNA PRIMASE"/>
    <property type="match status" value="1"/>
</dbReference>
<dbReference type="Pfam" id="PF08275">
    <property type="entry name" value="DNAG_N"/>
    <property type="match status" value="1"/>
</dbReference>
<keyword evidence="11 12" id="KW-0804">Transcription</keyword>
<keyword evidence="7 12" id="KW-0863">Zinc-finger</keyword>
<dbReference type="InterPro" id="IPR050219">
    <property type="entry name" value="DnaG_primase"/>
</dbReference>
<evidence type="ECO:0000256" key="11">
    <source>
        <dbReference type="ARBA" id="ARBA00023163"/>
    </source>
</evidence>
<dbReference type="Pfam" id="PF10410">
    <property type="entry name" value="DnaB_bind"/>
    <property type="match status" value="1"/>
</dbReference>
<keyword evidence="9" id="KW-0460">Magnesium</keyword>
<protein>
    <recommendedName>
        <fullName evidence="12 13">DNA primase</fullName>
        <ecNumber evidence="12">2.7.7.101</ecNumber>
    </recommendedName>
</protein>
<comment type="function">
    <text evidence="12 13">RNA polymerase that catalyzes the synthesis of short RNA molecules used as primers for DNA polymerase during DNA replication.</text>
</comment>
<dbReference type="InterPro" id="IPR030846">
    <property type="entry name" value="DnaG_bac"/>
</dbReference>
<keyword evidence="6 12" id="KW-0479">Metal-binding</keyword>
<evidence type="ECO:0000256" key="3">
    <source>
        <dbReference type="ARBA" id="ARBA00022679"/>
    </source>
</evidence>
<dbReference type="CDD" id="cd03364">
    <property type="entry name" value="TOPRIM_DnaG_primases"/>
    <property type="match status" value="1"/>
</dbReference>
<evidence type="ECO:0000256" key="7">
    <source>
        <dbReference type="ARBA" id="ARBA00022771"/>
    </source>
</evidence>
<accession>A0ABS1J0E6</accession>
<keyword evidence="8 12" id="KW-0862">Zinc</keyword>
<keyword evidence="5 12" id="KW-0235">DNA replication</keyword>
<dbReference type="InterPro" id="IPR036977">
    <property type="entry name" value="DNA_primase_Znf_CHC2"/>
</dbReference>
<keyword evidence="2 12" id="KW-0639">Primosome</keyword>
<dbReference type="InterPro" id="IPR013264">
    <property type="entry name" value="DNAG_N"/>
</dbReference>
<evidence type="ECO:0000259" key="14">
    <source>
        <dbReference type="PROSITE" id="PS50880"/>
    </source>
</evidence>
<dbReference type="SMART" id="SM00400">
    <property type="entry name" value="ZnF_CHCC"/>
    <property type="match status" value="1"/>
</dbReference>
<dbReference type="RefSeq" id="WP_208429080.1">
    <property type="nucleotide sequence ID" value="NZ_JAEPRJ010000001.1"/>
</dbReference>
<comment type="caution">
    <text evidence="15">The sequence shown here is derived from an EMBL/GenBank/DDBJ whole genome shotgun (WGS) entry which is preliminary data.</text>
</comment>
<comment type="cofactor">
    <cofactor evidence="12 13">
        <name>Zn(2+)</name>
        <dbReference type="ChEBI" id="CHEBI:29105"/>
    </cofactor>
    <text evidence="12 13">Binds 1 zinc ion per monomer.</text>
</comment>
<dbReference type="Proteomes" id="UP000604730">
    <property type="component" value="Unassembled WGS sequence"/>
</dbReference>
<dbReference type="Gene3D" id="1.10.860.10">
    <property type="entry name" value="DNAb Helicase, Chain A"/>
    <property type="match status" value="1"/>
</dbReference>
<dbReference type="PANTHER" id="PTHR30313:SF2">
    <property type="entry name" value="DNA PRIMASE"/>
    <property type="match status" value="1"/>
</dbReference>
<feature type="domain" description="Toprim" evidence="14">
    <location>
        <begin position="255"/>
        <end position="336"/>
    </location>
</feature>
<dbReference type="InterPro" id="IPR006171">
    <property type="entry name" value="TOPRIM_dom"/>
</dbReference>
<reference evidence="15 16" key="1">
    <citation type="submission" date="2021-01" db="EMBL/GenBank/DDBJ databases">
        <title>Isolation and description of Catonella massiliensis sp. nov., a novel Catonella species, isolated from a stable periodontitis subject.</title>
        <authorList>
            <person name="Antezack A."/>
            <person name="Boxberger M."/>
            <person name="La Scola B."/>
            <person name="Monnet-Corti V."/>
        </authorList>
    </citation>
    <scope>NUCLEOTIDE SEQUENCE [LARGE SCALE GENOMIC DNA]</scope>
    <source>
        <strain evidence="15 16">Marseille-Q4567</strain>
    </source>
</reference>
<dbReference type="PIRSF" id="PIRSF002811">
    <property type="entry name" value="DnaG"/>
    <property type="match status" value="1"/>
</dbReference>
<evidence type="ECO:0000256" key="9">
    <source>
        <dbReference type="ARBA" id="ARBA00022842"/>
    </source>
</evidence>
<dbReference type="InterPro" id="IPR016136">
    <property type="entry name" value="DNA_helicase_N/primase_C"/>
</dbReference>
<keyword evidence="16" id="KW-1185">Reference proteome</keyword>
<keyword evidence="1 12" id="KW-0240">DNA-directed RNA polymerase</keyword>
<comment type="catalytic activity">
    <reaction evidence="12">
        <text>ssDNA + n NTP = ssDNA/pppN(pN)n-1 hybrid + (n-1) diphosphate.</text>
        <dbReference type="EC" id="2.7.7.101"/>
    </reaction>
</comment>
<dbReference type="SUPFAM" id="SSF56731">
    <property type="entry name" value="DNA primase core"/>
    <property type="match status" value="1"/>
</dbReference>
<keyword evidence="10 12" id="KW-0238">DNA-binding</keyword>
<dbReference type="InterPro" id="IPR034151">
    <property type="entry name" value="TOPRIM_DnaG_bac"/>
</dbReference>
<keyword evidence="4 12" id="KW-0548">Nucleotidyltransferase</keyword>
<dbReference type="NCBIfam" id="TIGR01391">
    <property type="entry name" value="dnaG"/>
    <property type="match status" value="1"/>
</dbReference>
<organism evidence="15 16">
    <name type="scientific">Catonella massiliensis</name>
    <dbReference type="NCBI Taxonomy" id="2799636"/>
    <lineage>
        <taxon>Bacteria</taxon>
        <taxon>Bacillati</taxon>
        <taxon>Bacillota</taxon>
        <taxon>Clostridia</taxon>
        <taxon>Lachnospirales</taxon>
        <taxon>Lachnospiraceae</taxon>
        <taxon>Catonella</taxon>
    </lineage>
</organism>
<sequence length="589" mass="67133">MFYSEEIVDEVREKNDIVDVISPYVRLTRRGSNYVGLCPFHNEKTPSFSVNTGRQTFHCFGCGVGGNAYSFVMKYENLTFPEAIKHLADRAGIKLPEEEDNPEARKRADLRTRLFEIYKEAAKFYYFQLRGEYGSHPMEYLKNRGLTDKTINDFGLGYSVKSPNALYNYLKSKGYSDELMIKAELVSFKEGRGIFDMFWNRVIFPIMDLNNKVIAFGGRVMGDGEPKYLNSRETDIFNKRRNLYGLNFAKHSREGYILLCEGYMDVIALHQAGFSNAVASLGTALTEEQARLIARYVKDVIITYDSDGAGVKAAIRAIPILKSAGIRTKILKLTPYKDPDELIKAVGRGEYEERIKNAENSFNFELSNLEKSYDLTEPEGKTEFLNKVADRLTGFEEELERENYIAAVADRYFVSKDALKSLVNKIGGAKEIREIYKDAGERIKKADRAKTADEGLLKTNRLLLSLISDKPELYSRIKNIISARDFATPLYKDLAARIFSQIEEGKKPNAAEIISRYESGEDQSLVTAVFEENFEAEPDEAERDKAFKEIVVKVKRAGLEEELKSIDNKDLKSFMEITKKQRELGKLDF</sequence>
<dbReference type="InterPro" id="IPR006295">
    <property type="entry name" value="DNA_primase_DnaG"/>
</dbReference>
<dbReference type="InterPro" id="IPR002694">
    <property type="entry name" value="Znf_CHC2"/>
</dbReference>
<evidence type="ECO:0000256" key="1">
    <source>
        <dbReference type="ARBA" id="ARBA00022478"/>
    </source>
</evidence>
<evidence type="ECO:0000256" key="12">
    <source>
        <dbReference type="HAMAP-Rule" id="MF_00974"/>
    </source>
</evidence>
<proteinExistence type="inferred from homology"/>
<dbReference type="Gene3D" id="3.90.980.10">
    <property type="entry name" value="DNA primase, catalytic core, N-terminal domain"/>
    <property type="match status" value="1"/>
</dbReference>
<dbReference type="Gene3D" id="3.40.1360.10">
    <property type="match status" value="1"/>
</dbReference>
<evidence type="ECO:0000256" key="13">
    <source>
        <dbReference type="PIRNR" id="PIRNR002811"/>
    </source>
</evidence>
<dbReference type="InterPro" id="IPR037068">
    <property type="entry name" value="DNA_primase_core_N_sf"/>
</dbReference>
<dbReference type="Pfam" id="PF01807">
    <property type="entry name" value="Zn_ribbon_DnaG"/>
    <property type="match status" value="1"/>
</dbReference>
<dbReference type="EMBL" id="JAEPRJ010000001">
    <property type="protein sequence ID" value="MBK5897607.1"/>
    <property type="molecule type" value="Genomic_DNA"/>
</dbReference>
<keyword evidence="3 12" id="KW-0808">Transferase</keyword>
<dbReference type="HAMAP" id="MF_00974">
    <property type="entry name" value="DNA_primase_DnaG"/>
    <property type="match status" value="1"/>
</dbReference>
<name>A0ABS1J0E6_9FIRM</name>
<dbReference type="Gene3D" id="3.90.580.10">
    <property type="entry name" value="Zinc finger, CHC2-type domain"/>
    <property type="match status" value="1"/>
</dbReference>
<evidence type="ECO:0000256" key="10">
    <source>
        <dbReference type="ARBA" id="ARBA00023125"/>
    </source>
</evidence>